<gene>
    <name evidence="1" type="ORF">QFC22_001266</name>
</gene>
<sequence length="595" mass="65386">MSNSGTPKTSTSLRSIRSRVNPNVTLYSLAETKPLVGPSDVDQQQQSTVNNDFSIDPVPTESRFFSESSAAAKRSATSTLTRKRRKIEVQDGRQMENQAGKSTVRSRSSSPSSVSSSRLSEDPTYTDAINVKLEAIATPRRRNLRRQTGIPTTPAVATTPAEVVKEELSTPLRQVATLKRKNESATKPQPSTPIKLKLEKAHAEPPKWKRQYELISKMRERIVAPVDTMGCDTPNGERSSDPKTVRFHILISLMLSSQTKDPVTSQAVTNLNDILPGGLTAQSLASALPEVVAECINKVGFWRRKTEYIQDAARRIVEGGLDDGEVKTEDVEGIQEESGDIPRTLNGLVKLRGVGPKMAFLALQCAWNINAGIGVDVHVHRITNRLGWHKPKTTEPEQTRSVVRLVMSVNTSAQRYHILLRLNLESWLPPHLFKPINHVLVGFGQVVCLPVGPRCDVCLLGIERLCPSRVANVNNVKGRKVVDFGFSDVEDVKSGIDVKLEDEPPLREIDADVKPELLGGTTSRVKIEVEPDSVLRIGAQSDTKPLLDSDRSESRDAIEKLVEEPGMLEPEIVVGVVADEIAQMDAVDLAVVKTE</sequence>
<dbReference type="EMBL" id="JASBWU010000003">
    <property type="protein sequence ID" value="KAJ9123077.1"/>
    <property type="molecule type" value="Genomic_DNA"/>
</dbReference>
<name>A0ACC2XK24_9TREE</name>
<reference evidence="1" key="1">
    <citation type="submission" date="2023-04" db="EMBL/GenBank/DDBJ databases">
        <title>Draft Genome sequencing of Naganishia species isolated from polar environments using Oxford Nanopore Technology.</title>
        <authorList>
            <person name="Leo P."/>
            <person name="Venkateswaran K."/>
        </authorList>
    </citation>
    <scope>NUCLEOTIDE SEQUENCE</scope>
    <source>
        <strain evidence="1">MNA-CCFEE 5425</strain>
    </source>
</reference>
<proteinExistence type="predicted"/>
<organism evidence="1 2">
    <name type="scientific">Naganishia vaughanmartiniae</name>
    <dbReference type="NCBI Taxonomy" id="1424756"/>
    <lineage>
        <taxon>Eukaryota</taxon>
        <taxon>Fungi</taxon>
        <taxon>Dikarya</taxon>
        <taxon>Basidiomycota</taxon>
        <taxon>Agaricomycotina</taxon>
        <taxon>Tremellomycetes</taxon>
        <taxon>Filobasidiales</taxon>
        <taxon>Filobasidiaceae</taxon>
        <taxon>Naganishia</taxon>
    </lineage>
</organism>
<accession>A0ACC2XK24</accession>
<evidence type="ECO:0000313" key="1">
    <source>
        <dbReference type="EMBL" id="KAJ9123077.1"/>
    </source>
</evidence>
<protein>
    <submittedName>
        <fullName evidence="1">Uncharacterized protein</fullName>
    </submittedName>
</protein>
<keyword evidence="2" id="KW-1185">Reference proteome</keyword>
<comment type="caution">
    <text evidence="1">The sequence shown here is derived from an EMBL/GenBank/DDBJ whole genome shotgun (WGS) entry which is preliminary data.</text>
</comment>
<evidence type="ECO:0000313" key="2">
    <source>
        <dbReference type="Proteomes" id="UP001243375"/>
    </source>
</evidence>
<dbReference type="Proteomes" id="UP001243375">
    <property type="component" value="Unassembled WGS sequence"/>
</dbReference>